<evidence type="ECO:0000256" key="1">
    <source>
        <dbReference type="SAM" id="MobiDB-lite"/>
    </source>
</evidence>
<feature type="region of interest" description="Disordered" evidence="1">
    <location>
        <begin position="1"/>
        <end position="21"/>
    </location>
</feature>
<reference evidence="2" key="1">
    <citation type="journal article" date="2020" name="Stud. Mycol.">
        <title>101 Dothideomycetes genomes: a test case for predicting lifestyles and emergence of pathogens.</title>
        <authorList>
            <person name="Haridas S."/>
            <person name="Albert R."/>
            <person name="Binder M."/>
            <person name="Bloem J."/>
            <person name="Labutti K."/>
            <person name="Salamov A."/>
            <person name="Andreopoulos B."/>
            <person name="Baker S."/>
            <person name="Barry K."/>
            <person name="Bills G."/>
            <person name="Bluhm B."/>
            <person name="Cannon C."/>
            <person name="Castanera R."/>
            <person name="Culley D."/>
            <person name="Daum C."/>
            <person name="Ezra D."/>
            <person name="Gonzalez J."/>
            <person name="Henrissat B."/>
            <person name="Kuo A."/>
            <person name="Liang C."/>
            <person name="Lipzen A."/>
            <person name="Lutzoni F."/>
            <person name="Magnuson J."/>
            <person name="Mondo S."/>
            <person name="Nolan M."/>
            <person name="Ohm R."/>
            <person name="Pangilinan J."/>
            <person name="Park H.-J."/>
            <person name="Ramirez L."/>
            <person name="Alfaro M."/>
            <person name="Sun H."/>
            <person name="Tritt A."/>
            <person name="Yoshinaga Y."/>
            <person name="Zwiers L.-H."/>
            <person name="Turgeon B."/>
            <person name="Goodwin S."/>
            <person name="Spatafora J."/>
            <person name="Crous P."/>
            <person name="Grigoriev I."/>
        </authorList>
    </citation>
    <scope>NUCLEOTIDE SEQUENCE</scope>
    <source>
        <strain evidence="2">CBS 110217</strain>
    </source>
</reference>
<organism evidence="2 3">
    <name type="scientific">Setomelanomma holmii</name>
    <dbReference type="NCBI Taxonomy" id="210430"/>
    <lineage>
        <taxon>Eukaryota</taxon>
        <taxon>Fungi</taxon>
        <taxon>Dikarya</taxon>
        <taxon>Ascomycota</taxon>
        <taxon>Pezizomycotina</taxon>
        <taxon>Dothideomycetes</taxon>
        <taxon>Pleosporomycetidae</taxon>
        <taxon>Pleosporales</taxon>
        <taxon>Pleosporineae</taxon>
        <taxon>Phaeosphaeriaceae</taxon>
        <taxon>Setomelanomma</taxon>
    </lineage>
</organism>
<dbReference type="Proteomes" id="UP000799777">
    <property type="component" value="Unassembled WGS sequence"/>
</dbReference>
<accession>A0A9P4HLW5</accession>
<proteinExistence type="predicted"/>
<dbReference type="EMBL" id="ML978156">
    <property type="protein sequence ID" value="KAF2035949.1"/>
    <property type="molecule type" value="Genomic_DNA"/>
</dbReference>
<comment type="caution">
    <text evidence="2">The sequence shown here is derived from an EMBL/GenBank/DDBJ whole genome shotgun (WGS) entry which is preliminary data.</text>
</comment>
<feature type="compositionally biased region" description="Basic and acidic residues" evidence="1">
    <location>
        <begin position="1"/>
        <end position="10"/>
    </location>
</feature>
<sequence length="253" mass="28899">MLDSQLKLRGDSNSNVDTDDLPPPCLAAFQDSPIQPPIAPDVKRITSIPYSVTDAQLNPYRANRLWTAPLRTLAEVVHSFLFEYDFVSAEAVVPQYGTSWSMSIVSNGGGTFWRSRAIRTSFRQLKQDWRTFTYWPNMPTRTVSTPQLRFRVTQRQLDELRQTDASHEAGSYKWSAFDPEIGDVSLRITRCRRHRTVFVVLACSWIAGHKRELSGATPSKLKTVLYTSQLGQGQSWYDPAKHRGTPRRRYTLS</sequence>
<protein>
    <submittedName>
        <fullName evidence="2">Uncharacterized protein</fullName>
    </submittedName>
</protein>
<evidence type="ECO:0000313" key="3">
    <source>
        <dbReference type="Proteomes" id="UP000799777"/>
    </source>
</evidence>
<gene>
    <name evidence="2" type="ORF">EK21DRAFT_84333</name>
</gene>
<dbReference type="AlphaFoldDB" id="A0A9P4HLW5"/>
<evidence type="ECO:0000313" key="2">
    <source>
        <dbReference type="EMBL" id="KAF2035949.1"/>
    </source>
</evidence>
<keyword evidence="3" id="KW-1185">Reference proteome</keyword>
<name>A0A9P4HLW5_9PLEO</name>